<feature type="region of interest" description="Disordered" evidence="1">
    <location>
        <begin position="49"/>
        <end position="138"/>
    </location>
</feature>
<feature type="compositionally biased region" description="Basic and acidic residues" evidence="1">
    <location>
        <begin position="188"/>
        <end position="198"/>
    </location>
</feature>
<evidence type="ECO:0000256" key="1">
    <source>
        <dbReference type="SAM" id="MobiDB-lite"/>
    </source>
</evidence>
<sequence length="335" mass="35971">MDSDSDDEPLSKRMLRRARMLAPASLPQHIPDAGGALGMGNTGRAIVSASKSDRTVPVTETQPTANVVSPEDNEAQKPMSGSYRGVHASPSEWEASLNSHHHDVDEDDHSSTRLPVPNRVPRAALSADDAPTRAVDAKPRVAGSAFDVGLSYWVNPAGTGPPEIKKPAVETTDETSPALHGTALAHGDLFEQSRHDNLRQPTPHAPDIDTVAGLDGLPLADAPAVDQATSSTTATKSTRKARTVHITKAGQNPDVAYAAKQLQSEIDDMPSGSDDVFPTAMEQDEVALSESDCRYREHNEHLVKHRADVKKLLGKESHWLEDAEVLDPETPVLKD</sequence>
<dbReference type="EMBL" id="JAVFHQ010000054">
    <property type="protein sequence ID" value="KAK4541305.1"/>
    <property type="molecule type" value="Genomic_DNA"/>
</dbReference>
<name>A0AAV9J912_9PEZI</name>
<evidence type="ECO:0000313" key="2">
    <source>
        <dbReference type="EMBL" id="KAK4541305.1"/>
    </source>
</evidence>
<feature type="compositionally biased region" description="Polar residues" evidence="1">
    <location>
        <begin position="58"/>
        <end position="67"/>
    </location>
</feature>
<proteinExistence type="predicted"/>
<feature type="region of interest" description="Disordered" evidence="1">
    <location>
        <begin position="156"/>
        <end position="242"/>
    </location>
</feature>
<protein>
    <submittedName>
        <fullName evidence="2">Uncharacterized protein</fullName>
    </submittedName>
</protein>
<dbReference type="AlphaFoldDB" id="A0AAV9J912"/>
<evidence type="ECO:0000313" key="3">
    <source>
        <dbReference type="Proteomes" id="UP001324427"/>
    </source>
</evidence>
<gene>
    <name evidence="2" type="ORF">LTR36_008063</name>
</gene>
<reference evidence="2 3" key="1">
    <citation type="submission" date="2021-11" db="EMBL/GenBank/DDBJ databases">
        <title>Black yeast isolated from Biological Soil Crust.</title>
        <authorList>
            <person name="Kurbessoian T."/>
        </authorList>
    </citation>
    <scope>NUCLEOTIDE SEQUENCE [LARGE SCALE GENOMIC DNA]</scope>
    <source>
        <strain evidence="2 3">CCFEE 5522</strain>
    </source>
</reference>
<keyword evidence="3" id="KW-1185">Reference proteome</keyword>
<accession>A0AAV9J912</accession>
<dbReference type="Proteomes" id="UP001324427">
    <property type="component" value="Unassembled WGS sequence"/>
</dbReference>
<comment type="caution">
    <text evidence="2">The sequence shown here is derived from an EMBL/GenBank/DDBJ whole genome shotgun (WGS) entry which is preliminary data.</text>
</comment>
<organism evidence="2 3">
    <name type="scientific">Oleoguttula mirabilis</name>
    <dbReference type="NCBI Taxonomy" id="1507867"/>
    <lineage>
        <taxon>Eukaryota</taxon>
        <taxon>Fungi</taxon>
        <taxon>Dikarya</taxon>
        <taxon>Ascomycota</taxon>
        <taxon>Pezizomycotina</taxon>
        <taxon>Dothideomycetes</taxon>
        <taxon>Dothideomycetidae</taxon>
        <taxon>Mycosphaerellales</taxon>
        <taxon>Teratosphaeriaceae</taxon>
        <taxon>Oleoguttula</taxon>
    </lineage>
</organism>